<proteinExistence type="predicted"/>
<organism evidence="1">
    <name type="scientific">Siphoviridae sp. ctkJH11</name>
    <dbReference type="NCBI Taxonomy" id="2825641"/>
    <lineage>
        <taxon>Viruses</taxon>
        <taxon>Duplodnaviria</taxon>
        <taxon>Heunggongvirae</taxon>
        <taxon>Uroviricota</taxon>
        <taxon>Caudoviricetes</taxon>
    </lineage>
</organism>
<dbReference type="EMBL" id="BK015484">
    <property type="protein sequence ID" value="DAE09257.1"/>
    <property type="molecule type" value="Genomic_DNA"/>
</dbReference>
<protein>
    <submittedName>
        <fullName evidence="1">Uncharacterized protein</fullName>
    </submittedName>
</protein>
<evidence type="ECO:0000313" key="1">
    <source>
        <dbReference type="EMBL" id="DAE09257.1"/>
    </source>
</evidence>
<name>A0A8S5PS18_9CAUD</name>
<accession>A0A8S5PS18</accession>
<reference evidence="1" key="1">
    <citation type="journal article" date="2021" name="Proc. Natl. Acad. Sci. U.S.A.">
        <title>A Catalog of Tens of Thousands of Viruses from Human Metagenomes Reveals Hidden Associations with Chronic Diseases.</title>
        <authorList>
            <person name="Tisza M.J."/>
            <person name="Buck C.B."/>
        </authorList>
    </citation>
    <scope>NUCLEOTIDE SEQUENCE</scope>
    <source>
        <strain evidence="1">CtkJH11</strain>
    </source>
</reference>
<sequence length="32" mass="3764">MVSLNCYLITSFSVARPIFERKNNTRLCRVCK</sequence>